<keyword evidence="5" id="KW-0479">Metal-binding</keyword>
<dbReference type="InterPro" id="IPR038371">
    <property type="entry name" value="Cu_polyphenol_OxRdtase_sf"/>
</dbReference>
<evidence type="ECO:0000256" key="1">
    <source>
        <dbReference type="ARBA" id="ARBA00000553"/>
    </source>
</evidence>
<comment type="catalytic activity">
    <reaction evidence="1">
        <text>inosine + phosphate = alpha-D-ribose 1-phosphate + hypoxanthine</text>
        <dbReference type="Rhea" id="RHEA:27646"/>
        <dbReference type="ChEBI" id="CHEBI:17368"/>
        <dbReference type="ChEBI" id="CHEBI:17596"/>
        <dbReference type="ChEBI" id="CHEBI:43474"/>
        <dbReference type="ChEBI" id="CHEBI:57720"/>
        <dbReference type="EC" id="2.4.2.1"/>
    </reaction>
    <physiologicalReaction direction="left-to-right" evidence="1">
        <dbReference type="Rhea" id="RHEA:27647"/>
    </physiologicalReaction>
</comment>
<comment type="function">
    <text evidence="2">Purine nucleoside enzyme that catalyzes the phosphorolysis of adenosine and inosine nucleosides, yielding D-ribose 1-phosphate and the respective free bases, adenine and hypoxanthine. Also catalyzes the phosphorolysis of S-methyl-5'-thioadenosine into adenine and S-methyl-5-thio-alpha-D-ribose 1-phosphate. Also has adenosine deaminase activity.</text>
</comment>
<evidence type="ECO:0000256" key="9">
    <source>
        <dbReference type="ARBA" id="ARBA00048968"/>
    </source>
</evidence>
<evidence type="ECO:0000256" key="4">
    <source>
        <dbReference type="ARBA" id="ARBA00022679"/>
    </source>
</evidence>
<keyword evidence="6" id="KW-0378">Hydrolase</keyword>
<dbReference type="Proteomes" id="UP000334019">
    <property type="component" value="Chromosome"/>
</dbReference>
<evidence type="ECO:0000313" key="13">
    <source>
        <dbReference type="Proteomes" id="UP000334019"/>
    </source>
</evidence>
<name>A0A5Q2RPK0_9ACTN</name>
<comment type="similarity">
    <text evidence="3 11">Belongs to the purine nucleoside phosphorylase YfiH/LACC1 family.</text>
</comment>
<dbReference type="Gene3D" id="3.60.140.10">
    <property type="entry name" value="CNF1/YfiH-like putative cysteine hydrolases"/>
    <property type="match status" value="1"/>
</dbReference>
<dbReference type="AlphaFoldDB" id="A0A5Q2RPK0"/>
<evidence type="ECO:0000256" key="7">
    <source>
        <dbReference type="ARBA" id="ARBA00022833"/>
    </source>
</evidence>
<evidence type="ECO:0000256" key="8">
    <source>
        <dbReference type="ARBA" id="ARBA00047989"/>
    </source>
</evidence>
<dbReference type="GO" id="GO:0017061">
    <property type="term" value="F:S-methyl-5-thioadenosine phosphorylase activity"/>
    <property type="evidence" value="ECO:0007669"/>
    <property type="project" value="UniProtKB-EC"/>
</dbReference>
<proteinExistence type="inferred from homology"/>
<dbReference type="GO" id="GO:0016787">
    <property type="term" value="F:hydrolase activity"/>
    <property type="evidence" value="ECO:0007669"/>
    <property type="project" value="UniProtKB-KW"/>
</dbReference>
<organism evidence="12 13">
    <name type="scientific">Actinomarinicola tropica</name>
    <dbReference type="NCBI Taxonomy" id="2789776"/>
    <lineage>
        <taxon>Bacteria</taxon>
        <taxon>Bacillati</taxon>
        <taxon>Actinomycetota</taxon>
        <taxon>Acidimicrobiia</taxon>
        <taxon>Acidimicrobiales</taxon>
        <taxon>Iamiaceae</taxon>
        <taxon>Actinomarinicola</taxon>
    </lineage>
</organism>
<dbReference type="PANTHER" id="PTHR30616">
    <property type="entry name" value="UNCHARACTERIZED PROTEIN YFIH"/>
    <property type="match status" value="1"/>
</dbReference>
<reference evidence="12 13" key="1">
    <citation type="submission" date="2019-11" db="EMBL/GenBank/DDBJ databases">
        <authorList>
            <person name="He Y."/>
        </authorList>
    </citation>
    <scope>NUCLEOTIDE SEQUENCE [LARGE SCALE GENOMIC DNA]</scope>
    <source>
        <strain evidence="12 13">SCSIO 58843</strain>
    </source>
</reference>
<evidence type="ECO:0000256" key="2">
    <source>
        <dbReference type="ARBA" id="ARBA00003215"/>
    </source>
</evidence>
<keyword evidence="13" id="KW-1185">Reference proteome</keyword>
<dbReference type="CDD" id="cd16833">
    <property type="entry name" value="YfiH"/>
    <property type="match status" value="1"/>
</dbReference>
<dbReference type="SUPFAM" id="SSF64438">
    <property type="entry name" value="CNF1/YfiH-like putative cysteine hydrolases"/>
    <property type="match status" value="1"/>
</dbReference>
<dbReference type="Pfam" id="PF02578">
    <property type="entry name" value="Cu-oxidase_4"/>
    <property type="match status" value="1"/>
</dbReference>
<dbReference type="KEGG" id="atq:GH723_18240"/>
<gene>
    <name evidence="12" type="primary">pgeF</name>
    <name evidence="12" type="ORF">GH723_18240</name>
</gene>
<dbReference type="NCBIfam" id="TIGR00726">
    <property type="entry name" value="peptidoglycan editing factor PgeF"/>
    <property type="match status" value="1"/>
</dbReference>
<dbReference type="EMBL" id="CP045851">
    <property type="protein sequence ID" value="QGG96882.1"/>
    <property type="molecule type" value="Genomic_DNA"/>
</dbReference>
<protein>
    <recommendedName>
        <fullName evidence="11">Purine nucleoside phosphorylase</fullName>
    </recommendedName>
</protein>
<dbReference type="InterPro" id="IPR003730">
    <property type="entry name" value="Cu_polyphenol_OxRdtase"/>
</dbReference>
<keyword evidence="4" id="KW-0808">Transferase</keyword>
<evidence type="ECO:0000256" key="3">
    <source>
        <dbReference type="ARBA" id="ARBA00007353"/>
    </source>
</evidence>
<evidence type="ECO:0000313" key="12">
    <source>
        <dbReference type="EMBL" id="QGG96882.1"/>
    </source>
</evidence>
<comment type="catalytic activity">
    <reaction evidence="10">
        <text>S-methyl-5'-thioadenosine + phosphate = 5-(methylsulfanyl)-alpha-D-ribose 1-phosphate + adenine</text>
        <dbReference type="Rhea" id="RHEA:11852"/>
        <dbReference type="ChEBI" id="CHEBI:16708"/>
        <dbReference type="ChEBI" id="CHEBI:17509"/>
        <dbReference type="ChEBI" id="CHEBI:43474"/>
        <dbReference type="ChEBI" id="CHEBI:58533"/>
        <dbReference type="EC" id="2.4.2.28"/>
    </reaction>
    <physiologicalReaction direction="left-to-right" evidence="10">
        <dbReference type="Rhea" id="RHEA:11853"/>
    </physiologicalReaction>
</comment>
<evidence type="ECO:0000256" key="11">
    <source>
        <dbReference type="RuleBase" id="RU361274"/>
    </source>
</evidence>
<dbReference type="RefSeq" id="WP_153760984.1">
    <property type="nucleotide sequence ID" value="NZ_CP045851.1"/>
</dbReference>
<evidence type="ECO:0000256" key="10">
    <source>
        <dbReference type="ARBA" id="ARBA00049893"/>
    </source>
</evidence>
<accession>A0A5Q2RPK0</accession>
<comment type="catalytic activity">
    <reaction evidence="8">
        <text>adenosine + H2O + H(+) = inosine + NH4(+)</text>
        <dbReference type="Rhea" id="RHEA:24408"/>
        <dbReference type="ChEBI" id="CHEBI:15377"/>
        <dbReference type="ChEBI" id="CHEBI:15378"/>
        <dbReference type="ChEBI" id="CHEBI:16335"/>
        <dbReference type="ChEBI" id="CHEBI:17596"/>
        <dbReference type="ChEBI" id="CHEBI:28938"/>
        <dbReference type="EC" id="3.5.4.4"/>
    </reaction>
    <physiologicalReaction direction="left-to-right" evidence="8">
        <dbReference type="Rhea" id="RHEA:24409"/>
    </physiologicalReaction>
</comment>
<sequence>MSDTHVLATAGDLTVLRWPLLDDAGVDAVVTTRHGGVSAPPYDTLNLGLHVGDDPARVVENRRRAAAAIGLDLDHLVVGHQAHGRTVTVVGTDERGRGTTHDDDAIQATDALVTTEPDVGLVAMVADCVPLVLVDPTARVLATVHAGWRGTVAGVTTAAVEAMRRLGARPSEIRGGIGPAIAPARYQVGPEVAEAARAAFGGDADRLVEPDGSGRWTFDLWSANRLQLDTAGVPQEQVAVAALDTVDGPFFSDRAVRPCGRFAALARLRR</sequence>
<evidence type="ECO:0000256" key="5">
    <source>
        <dbReference type="ARBA" id="ARBA00022723"/>
    </source>
</evidence>
<dbReference type="InterPro" id="IPR011324">
    <property type="entry name" value="Cytotoxic_necrot_fac-like_cat"/>
</dbReference>
<evidence type="ECO:0000256" key="6">
    <source>
        <dbReference type="ARBA" id="ARBA00022801"/>
    </source>
</evidence>
<dbReference type="PANTHER" id="PTHR30616:SF2">
    <property type="entry name" value="PURINE NUCLEOSIDE PHOSPHORYLASE LACC1"/>
    <property type="match status" value="1"/>
</dbReference>
<comment type="catalytic activity">
    <reaction evidence="9">
        <text>adenosine + phosphate = alpha-D-ribose 1-phosphate + adenine</text>
        <dbReference type="Rhea" id="RHEA:27642"/>
        <dbReference type="ChEBI" id="CHEBI:16335"/>
        <dbReference type="ChEBI" id="CHEBI:16708"/>
        <dbReference type="ChEBI" id="CHEBI:43474"/>
        <dbReference type="ChEBI" id="CHEBI:57720"/>
        <dbReference type="EC" id="2.4.2.1"/>
    </reaction>
    <physiologicalReaction direction="left-to-right" evidence="9">
        <dbReference type="Rhea" id="RHEA:27643"/>
    </physiologicalReaction>
</comment>
<dbReference type="GO" id="GO:0005507">
    <property type="term" value="F:copper ion binding"/>
    <property type="evidence" value="ECO:0007669"/>
    <property type="project" value="TreeGrafter"/>
</dbReference>
<keyword evidence="7" id="KW-0862">Zinc</keyword>